<dbReference type="PROSITE" id="PS50076">
    <property type="entry name" value="DNAJ_2"/>
    <property type="match status" value="1"/>
</dbReference>
<evidence type="ECO:0000259" key="12">
    <source>
        <dbReference type="PROSITE" id="PS50076"/>
    </source>
</evidence>
<dbReference type="GO" id="GO:0032259">
    <property type="term" value="P:methylation"/>
    <property type="evidence" value="ECO:0007669"/>
    <property type="project" value="UniProtKB-KW"/>
</dbReference>
<comment type="similarity">
    <text evidence="11">Belongs to the class I-like SAM-binding methyltransferase superfamily. EFM4 family.</text>
</comment>
<dbReference type="EMBL" id="JANIEX010000235">
    <property type="protein sequence ID" value="KAJ3570484.1"/>
    <property type="molecule type" value="Genomic_DNA"/>
</dbReference>
<organism evidence="13 14">
    <name type="scientific">Leucocoprinus birnbaumii</name>
    <dbReference type="NCBI Taxonomy" id="56174"/>
    <lineage>
        <taxon>Eukaryota</taxon>
        <taxon>Fungi</taxon>
        <taxon>Dikarya</taxon>
        <taxon>Basidiomycota</taxon>
        <taxon>Agaricomycotina</taxon>
        <taxon>Agaricomycetes</taxon>
        <taxon>Agaricomycetidae</taxon>
        <taxon>Agaricales</taxon>
        <taxon>Agaricineae</taxon>
        <taxon>Agaricaceae</taxon>
        <taxon>Leucocoprinus</taxon>
    </lineage>
</organism>
<proteinExistence type="inferred from homology"/>
<accession>A0AAD5VW73</accession>
<evidence type="ECO:0000256" key="9">
    <source>
        <dbReference type="ARBA" id="ARBA00023136"/>
    </source>
</evidence>
<keyword evidence="4 11" id="KW-0808">Transferase</keyword>
<dbReference type="InterPro" id="IPR001623">
    <property type="entry name" value="DnaJ_domain"/>
</dbReference>
<dbReference type="Proteomes" id="UP001213000">
    <property type="component" value="Unassembled WGS sequence"/>
</dbReference>
<evidence type="ECO:0000256" key="1">
    <source>
        <dbReference type="ARBA" id="ARBA00004273"/>
    </source>
</evidence>
<keyword evidence="3 11" id="KW-0489">Methyltransferase</keyword>
<dbReference type="HAMAP" id="MF_03188">
    <property type="entry name" value="Methyltr_EFM4"/>
    <property type="match status" value="1"/>
</dbReference>
<keyword evidence="9" id="KW-0472">Membrane</keyword>
<dbReference type="Pfam" id="PF13847">
    <property type="entry name" value="Methyltransf_31"/>
    <property type="match status" value="1"/>
</dbReference>
<protein>
    <recommendedName>
        <fullName evidence="11">Protein-lysine N-methyltransferase EFM4</fullName>
        <ecNumber evidence="11">2.1.1.-</ecNumber>
    </recommendedName>
    <alternativeName>
        <fullName evidence="11">Elongation factor methyltransferase 4</fullName>
    </alternativeName>
</protein>
<dbReference type="PANTHER" id="PTHR12843:SF5">
    <property type="entry name" value="EEF1A LYSINE METHYLTRANSFERASE 2"/>
    <property type="match status" value="1"/>
</dbReference>
<keyword evidence="11" id="KW-0813">Transport</keyword>
<dbReference type="InterPro" id="IPR036869">
    <property type="entry name" value="J_dom_sf"/>
</dbReference>
<dbReference type="PANTHER" id="PTHR12843">
    <property type="entry name" value="PROTEIN-LYSINE N-METHYLTRANSFERASE METTL10"/>
    <property type="match status" value="1"/>
</dbReference>
<evidence type="ECO:0000256" key="11">
    <source>
        <dbReference type="HAMAP-Rule" id="MF_03188"/>
    </source>
</evidence>
<keyword evidence="10" id="KW-0143">Chaperone</keyword>
<keyword evidence="8" id="KW-0496">Mitochondrion</keyword>
<evidence type="ECO:0000256" key="10">
    <source>
        <dbReference type="ARBA" id="ARBA00023186"/>
    </source>
</evidence>
<keyword evidence="14" id="KW-1185">Reference proteome</keyword>
<evidence type="ECO:0000256" key="5">
    <source>
        <dbReference type="ARBA" id="ARBA00022691"/>
    </source>
</evidence>
<feature type="domain" description="J" evidence="12">
    <location>
        <begin position="49"/>
        <end position="113"/>
    </location>
</feature>
<dbReference type="SUPFAM" id="SSF53335">
    <property type="entry name" value="S-adenosyl-L-methionine-dependent methyltransferases"/>
    <property type="match status" value="1"/>
</dbReference>
<keyword evidence="5 11" id="KW-0949">S-adenosyl-L-methionine</keyword>
<dbReference type="InterPro" id="IPR029063">
    <property type="entry name" value="SAM-dependent_MTases_sf"/>
</dbReference>
<dbReference type="Gene3D" id="1.10.287.110">
    <property type="entry name" value="DnaJ domain"/>
    <property type="match status" value="1"/>
</dbReference>
<dbReference type="CDD" id="cd02440">
    <property type="entry name" value="AdoMet_MTases"/>
    <property type="match status" value="1"/>
</dbReference>
<evidence type="ECO:0000256" key="2">
    <source>
        <dbReference type="ARBA" id="ARBA00022490"/>
    </source>
</evidence>
<reference evidence="13" key="1">
    <citation type="submission" date="2022-07" db="EMBL/GenBank/DDBJ databases">
        <title>Genome Sequence of Leucocoprinus birnbaumii.</title>
        <authorList>
            <person name="Buettner E."/>
        </authorList>
    </citation>
    <scope>NUCLEOTIDE SEQUENCE</scope>
    <source>
        <strain evidence="13">VT141</strain>
    </source>
</reference>
<dbReference type="FunFam" id="1.10.287.110:FF:000001">
    <property type="entry name" value="Import inner membrane translocase subunit tim14"/>
    <property type="match status" value="1"/>
</dbReference>
<evidence type="ECO:0000313" key="13">
    <source>
        <dbReference type="EMBL" id="KAJ3570484.1"/>
    </source>
</evidence>
<evidence type="ECO:0000256" key="3">
    <source>
        <dbReference type="ARBA" id="ARBA00022603"/>
    </source>
</evidence>
<sequence>MSTPVIVGIGAIAAALAGRTLIRRGIIGGGAAAEQWARGGFKAKMDRKEAIQILGLKDGPTLRTKLKDAHRQIMLANHPDRGGSPYLASKINEAKDLLEKSEGRGRNIFSSFTSRIQTMSTELQPSKLGTKEHWDKVYAEELVNFEEIGDEGEIWFGEETVEKMVDWSLEHVPPSLNPTVLEVGSGNGTLLFGLAEAGYDHKLLAGIDYSGDAVKLSKNVAQTRNAPEVTFTECDFLVDDPPPVPSIESSTPLACWDLILDKGTYDAIALGQKDETGKSPAARYPARVSRLLKPGGIFLITSCNFTEEELKSNFISEETGLVYQ</sequence>
<keyword evidence="2 11" id="KW-0963">Cytoplasm</keyword>
<dbReference type="GO" id="GO:0016279">
    <property type="term" value="F:protein-lysine N-methyltransferase activity"/>
    <property type="evidence" value="ECO:0007669"/>
    <property type="project" value="UniProtKB-UniRule"/>
</dbReference>
<comment type="caution">
    <text evidence="13">The sequence shown here is derived from an EMBL/GenBank/DDBJ whole genome shotgun (WGS) entry which is preliminary data.</text>
</comment>
<dbReference type="InterPro" id="IPR025714">
    <property type="entry name" value="Methyltranfer_dom"/>
</dbReference>
<dbReference type="SUPFAM" id="SSF46565">
    <property type="entry name" value="Chaperone J-domain"/>
    <property type="match status" value="1"/>
</dbReference>
<keyword evidence="7" id="KW-0811">Translocation</keyword>
<keyword evidence="6" id="KW-0999">Mitochondrion inner membrane</keyword>
<name>A0AAD5VW73_9AGAR</name>
<dbReference type="Gene3D" id="3.40.50.150">
    <property type="entry name" value="Vaccinia Virus protein VP39"/>
    <property type="match status" value="1"/>
</dbReference>
<comment type="subcellular location">
    <subcellularLocation>
        <location evidence="11">Cytoplasm</location>
    </subcellularLocation>
    <subcellularLocation>
        <location evidence="1">Mitochondrion inner membrane</location>
    </subcellularLocation>
</comment>
<dbReference type="AlphaFoldDB" id="A0AAD5VW73"/>
<dbReference type="InterPro" id="IPR026635">
    <property type="entry name" value="Efm4/METTL10"/>
</dbReference>
<gene>
    <name evidence="11" type="primary">EFM4</name>
    <name evidence="13" type="ORF">NP233_g4367</name>
</gene>
<evidence type="ECO:0000256" key="7">
    <source>
        <dbReference type="ARBA" id="ARBA00023010"/>
    </source>
</evidence>
<dbReference type="GO" id="GO:0005743">
    <property type="term" value="C:mitochondrial inner membrane"/>
    <property type="evidence" value="ECO:0007669"/>
    <property type="project" value="UniProtKB-SubCell"/>
</dbReference>
<dbReference type="GO" id="GO:0015031">
    <property type="term" value="P:protein transport"/>
    <property type="evidence" value="ECO:0007669"/>
    <property type="project" value="UniProtKB-KW"/>
</dbReference>
<evidence type="ECO:0000256" key="8">
    <source>
        <dbReference type="ARBA" id="ARBA00023128"/>
    </source>
</evidence>
<comment type="function">
    <text evidence="11">S-adenosyl-L-methionine-dependent protein-lysine N-methyltransferase that mono- and dimethylates elongation factor 1-alpha at 'Lys-316'. May play a role in intracellular transport.</text>
</comment>
<evidence type="ECO:0000256" key="4">
    <source>
        <dbReference type="ARBA" id="ARBA00022679"/>
    </source>
</evidence>
<evidence type="ECO:0000256" key="6">
    <source>
        <dbReference type="ARBA" id="ARBA00022792"/>
    </source>
</evidence>
<evidence type="ECO:0000313" key="14">
    <source>
        <dbReference type="Proteomes" id="UP001213000"/>
    </source>
</evidence>
<keyword evidence="7" id="KW-0653">Protein transport</keyword>
<dbReference type="GO" id="GO:0016192">
    <property type="term" value="P:vesicle-mediated transport"/>
    <property type="evidence" value="ECO:0007669"/>
    <property type="project" value="UniProtKB-UniRule"/>
</dbReference>
<dbReference type="EC" id="2.1.1.-" evidence="11"/>